<evidence type="ECO:0000313" key="1">
    <source>
        <dbReference type="EMBL" id="GKT42404.1"/>
    </source>
</evidence>
<keyword evidence="2" id="KW-1185">Reference proteome</keyword>
<reference evidence="1 2" key="1">
    <citation type="submission" date="2022-03" db="EMBL/GenBank/DDBJ databases">
        <title>Genome data of Colletotrichum spp.</title>
        <authorList>
            <person name="Utami Y.D."/>
            <person name="Hiruma K."/>
        </authorList>
    </citation>
    <scope>NUCLEOTIDE SEQUENCE [LARGE SCALE GENOMIC DNA]</scope>
    <source>
        <strain evidence="1 2">MAFF 239500</strain>
    </source>
</reference>
<evidence type="ECO:0000313" key="2">
    <source>
        <dbReference type="Proteomes" id="UP001055115"/>
    </source>
</evidence>
<dbReference type="Proteomes" id="UP001055115">
    <property type="component" value="Unassembled WGS sequence"/>
</dbReference>
<proteinExistence type="predicted"/>
<organism evidence="1 2">
    <name type="scientific">Colletotrichum spaethianum</name>
    <dbReference type="NCBI Taxonomy" id="700344"/>
    <lineage>
        <taxon>Eukaryota</taxon>
        <taxon>Fungi</taxon>
        <taxon>Dikarya</taxon>
        <taxon>Ascomycota</taxon>
        <taxon>Pezizomycotina</taxon>
        <taxon>Sordariomycetes</taxon>
        <taxon>Hypocreomycetidae</taxon>
        <taxon>Glomerellales</taxon>
        <taxon>Glomerellaceae</taxon>
        <taxon>Colletotrichum</taxon>
        <taxon>Colletotrichum spaethianum species complex</taxon>
    </lineage>
</organism>
<name>A0AA37L9C0_9PEZI</name>
<gene>
    <name evidence="1" type="ORF">ColSpa_02585</name>
</gene>
<dbReference type="EMBL" id="BQXU01000005">
    <property type="protein sequence ID" value="GKT42404.1"/>
    <property type="molecule type" value="Genomic_DNA"/>
</dbReference>
<dbReference type="AlphaFoldDB" id="A0AA37L9C0"/>
<dbReference type="RefSeq" id="XP_049124754.1">
    <property type="nucleotide sequence ID" value="XM_049268797.1"/>
</dbReference>
<comment type="caution">
    <text evidence="1">The sequence shown here is derived from an EMBL/GenBank/DDBJ whole genome shotgun (WGS) entry which is preliminary data.</text>
</comment>
<sequence>MFKGDGSTIIIPASYLRIEVRVIRDFVPGVPEYDEVAVSGASANRGVSIFKKGDIAILDEFTMYPPPVIQVRCRRRTLEGFEIFQGIYPIHRSFVQFGTPPDPQPKFNSKL</sequence>
<accession>A0AA37L9C0</accession>
<dbReference type="GeneID" id="73323387"/>
<protein>
    <submittedName>
        <fullName evidence="1">Uncharacterized protein</fullName>
    </submittedName>
</protein>